<evidence type="ECO:0000313" key="2">
    <source>
        <dbReference type="Proteomes" id="UP001056120"/>
    </source>
</evidence>
<protein>
    <submittedName>
        <fullName evidence="1">Uncharacterized protein</fullName>
    </submittedName>
</protein>
<name>A0ACB9C8G3_9ASTR</name>
<dbReference type="EMBL" id="CM042038">
    <property type="protein sequence ID" value="KAI3730592.1"/>
    <property type="molecule type" value="Genomic_DNA"/>
</dbReference>
<reference evidence="2" key="1">
    <citation type="journal article" date="2022" name="Mol. Ecol. Resour.">
        <title>The genomes of chicory, endive, great burdock and yacon provide insights into Asteraceae palaeo-polyploidization history and plant inulin production.</title>
        <authorList>
            <person name="Fan W."/>
            <person name="Wang S."/>
            <person name="Wang H."/>
            <person name="Wang A."/>
            <person name="Jiang F."/>
            <person name="Liu H."/>
            <person name="Zhao H."/>
            <person name="Xu D."/>
            <person name="Zhang Y."/>
        </authorList>
    </citation>
    <scope>NUCLEOTIDE SEQUENCE [LARGE SCALE GENOMIC DNA]</scope>
    <source>
        <strain evidence="2">cv. Yunnan</strain>
    </source>
</reference>
<gene>
    <name evidence="1" type="ORF">L1987_61763</name>
</gene>
<dbReference type="Proteomes" id="UP001056120">
    <property type="component" value="Linkage Group LG21"/>
</dbReference>
<proteinExistence type="predicted"/>
<keyword evidence="2" id="KW-1185">Reference proteome</keyword>
<organism evidence="1 2">
    <name type="scientific">Smallanthus sonchifolius</name>
    <dbReference type="NCBI Taxonomy" id="185202"/>
    <lineage>
        <taxon>Eukaryota</taxon>
        <taxon>Viridiplantae</taxon>
        <taxon>Streptophyta</taxon>
        <taxon>Embryophyta</taxon>
        <taxon>Tracheophyta</taxon>
        <taxon>Spermatophyta</taxon>
        <taxon>Magnoliopsida</taxon>
        <taxon>eudicotyledons</taxon>
        <taxon>Gunneridae</taxon>
        <taxon>Pentapetalae</taxon>
        <taxon>asterids</taxon>
        <taxon>campanulids</taxon>
        <taxon>Asterales</taxon>
        <taxon>Asteraceae</taxon>
        <taxon>Asteroideae</taxon>
        <taxon>Heliantheae alliance</taxon>
        <taxon>Millerieae</taxon>
        <taxon>Smallanthus</taxon>
    </lineage>
</organism>
<comment type="caution">
    <text evidence="1">The sequence shown here is derived from an EMBL/GenBank/DDBJ whole genome shotgun (WGS) entry which is preliminary data.</text>
</comment>
<evidence type="ECO:0000313" key="1">
    <source>
        <dbReference type="EMBL" id="KAI3730592.1"/>
    </source>
</evidence>
<sequence length="330" mass="38061">MGDYLFDLEVETVDRYGFEVCSMSRGIDMRTLVRIVSGYLRSEGLVLERLRLKEEAFTGNKTETEKKQDMHHEYVNAREGVVEKEQASMEEIMSLKVDESAKKLHTLMLMGTTCGVLINENSNLEVNDPLTDCDEEIRDKRVHEEEIRVERVQEDCPVDDVVLVQDEEIRAERPVDNKGRRQKNKKKASSQILYLYGKIGIIPKVVKTYTQDQDEQNRMIDTWKQATKNTMFTEWLNEWWEGSSPSDASSSESDKNISQSLLSYFLHLFIPTRANKKFNENVKELRSLLMGIINKRKKAIETGEGKCDDLLGILLESNKKEIEEHGVGKT</sequence>
<accession>A0ACB9C8G3</accession>
<reference evidence="1 2" key="2">
    <citation type="journal article" date="2022" name="Mol. Ecol. Resour.">
        <title>The genomes of chicory, endive, great burdock and yacon provide insights into Asteraceae paleo-polyploidization history and plant inulin production.</title>
        <authorList>
            <person name="Fan W."/>
            <person name="Wang S."/>
            <person name="Wang H."/>
            <person name="Wang A."/>
            <person name="Jiang F."/>
            <person name="Liu H."/>
            <person name="Zhao H."/>
            <person name="Xu D."/>
            <person name="Zhang Y."/>
        </authorList>
    </citation>
    <scope>NUCLEOTIDE SEQUENCE [LARGE SCALE GENOMIC DNA]</scope>
    <source>
        <strain evidence="2">cv. Yunnan</strain>
        <tissue evidence="1">Leaves</tissue>
    </source>
</reference>